<feature type="region of interest" description="Disordered" evidence="1">
    <location>
        <begin position="148"/>
        <end position="276"/>
    </location>
</feature>
<feature type="compositionally biased region" description="Basic and acidic residues" evidence="1">
    <location>
        <begin position="251"/>
        <end position="270"/>
    </location>
</feature>
<protein>
    <recommendedName>
        <fullName evidence="2">DUF6128 domain-containing protein</fullName>
    </recommendedName>
</protein>
<dbReference type="EMBL" id="DXBR01000100">
    <property type="protein sequence ID" value="HIZ40438.1"/>
    <property type="molecule type" value="Genomic_DNA"/>
</dbReference>
<feature type="compositionally biased region" description="Basic and acidic residues" evidence="1">
    <location>
        <begin position="148"/>
        <end position="160"/>
    </location>
</feature>
<dbReference type="InterPro" id="IPR046131">
    <property type="entry name" value="DUF6128"/>
</dbReference>
<feature type="compositionally biased region" description="Basic and acidic residues" evidence="1">
    <location>
        <begin position="174"/>
        <end position="190"/>
    </location>
</feature>
<name>A0A9D2EMI7_9FIRM</name>
<accession>A0A9D2EMI7</accession>
<reference evidence="3" key="2">
    <citation type="submission" date="2021-04" db="EMBL/GenBank/DDBJ databases">
        <authorList>
            <person name="Gilroy R."/>
        </authorList>
    </citation>
    <scope>NUCLEOTIDE SEQUENCE</scope>
    <source>
        <strain evidence="3">CHK179-28034</strain>
    </source>
</reference>
<feature type="domain" description="DUF6128" evidence="2">
    <location>
        <begin position="305"/>
        <end position="394"/>
    </location>
</feature>
<sequence>MADYYRILSYLYRYDKKNKTDCKGFVKAEQKKNGMKITLQIDDDRLLEDIKLELCFYGKEENQWKMRRLAFLESTRHHEETVLFYPAEKLPEGFDIRKQYGVILFYQESFFYGSVWIGDEIPVEELLNIYQKEIISSIRDGETGIRQNKDEGQEQEEAVHQGKMQIPGSSSVEKMQRDSQSFEEKERDDAPGASPSEKQDSSCMEEEHTPHMDAGNRPQGRPLGESSHPAPSPAPSGQREAAENPQSFSETARHNYHPEESTVREAEKIEQNSSTESGDLLKNMWIDTEKNVKPVDNIFNPAFRSGYQISLEQLGAFSPEARRLSDNQFLAKGYAMYHHLLAGKVIYAGEERYCVGVPGIYENRERYMAQLYQFPIFLSLTENRIKTGGFGYWLHLLQE</sequence>
<dbReference type="AlphaFoldDB" id="A0A9D2EMI7"/>
<comment type="caution">
    <text evidence="3">The sequence shown here is derived from an EMBL/GenBank/DDBJ whole genome shotgun (WGS) entry which is preliminary data.</text>
</comment>
<gene>
    <name evidence="3" type="ORF">H9968_11085</name>
</gene>
<proteinExistence type="predicted"/>
<evidence type="ECO:0000256" key="1">
    <source>
        <dbReference type="SAM" id="MobiDB-lite"/>
    </source>
</evidence>
<evidence type="ECO:0000313" key="4">
    <source>
        <dbReference type="Proteomes" id="UP000824049"/>
    </source>
</evidence>
<reference evidence="3" key="1">
    <citation type="journal article" date="2021" name="PeerJ">
        <title>Extensive microbial diversity within the chicken gut microbiome revealed by metagenomics and culture.</title>
        <authorList>
            <person name="Gilroy R."/>
            <person name="Ravi A."/>
            <person name="Getino M."/>
            <person name="Pursley I."/>
            <person name="Horton D.L."/>
            <person name="Alikhan N.F."/>
            <person name="Baker D."/>
            <person name="Gharbi K."/>
            <person name="Hall N."/>
            <person name="Watson M."/>
            <person name="Adriaenssens E.M."/>
            <person name="Foster-Nyarko E."/>
            <person name="Jarju S."/>
            <person name="Secka A."/>
            <person name="Antonio M."/>
            <person name="Oren A."/>
            <person name="Chaudhuri R.R."/>
            <person name="La Ragione R."/>
            <person name="Hildebrand F."/>
            <person name="Pallen M.J."/>
        </authorList>
    </citation>
    <scope>NUCLEOTIDE SEQUENCE</scope>
    <source>
        <strain evidence="3">CHK179-28034</strain>
    </source>
</reference>
<evidence type="ECO:0000259" key="2">
    <source>
        <dbReference type="Pfam" id="PF19623"/>
    </source>
</evidence>
<organism evidence="3 4">
    <name type="scientific">Candidatus Anaerobutyricum stercoris</name>
    <dbReference type="NCBI Taxonomy" id="2838457"/>
    <lineage>
        <taxon>Bacteria</taxon>
        <taxon>Bacillati</taxon>
        <taxon>Bacillota</taxon>
        <taxon>Clostridia</taxon>
        <taxon>Lachnospirales</taxon>
        <taxon>Lachnospiraceae</taxon>
        <taxon>Anaerobutyricum</taxon>
    </lineage>
</organism>
<dbReference type="Proteomes" id="UP000824049">
    <property type="component" value="Unassembled WGS sequence"/>
</dbReference>
<feature type="compositionally biased region" description="Basic and acidic residues" evidence="1">
    <location>
        <begin position="197"/>
        <end position="211"/>
    </location>
</feature>
<dbReference type="Pfam" id="PF19623">
    <property type="entry name" value="DUF6128"/>
    <property type="match status" value="1"/>
</dbReference>
<evidence type="ECO:0000313" key="3">
    <source>
        <dbReference type="EMBL" id="HIZ40438.1"/>
    </source>
</evidence>